<name>A0AAE0MBP2_9PEZI</name>
<reference evidence="2" key="2">
    <citation type="submission" date="2023-06" db="EMBL/GenBank/DDBJ databases">
        <authorList>
            <consortium name="Lawrence Berkeley National Laboratory"/>
            <person name="Haridas S."/>
            <person name="Hensen N."/>
            <person name="Bonometti L."/>
            <person name="Westerberg I."/>
            <person name="Brannstrom I.O."/>
            <person name="Guillou S."/>
            <person name="Cros-Aarteil S."/>
            <person name="Calhoun S."/>
            <person name="Kuo A."/>
            <person name="Mondo S."/>
            <person name="Pangilinan J."/>
            <person name="Riley R."/>
            <person name="Labutti K."/>
            <person name="Andreopoulos B."/>
            <person name="Lipzen A."/>
            <person name="Chen C."/>
            <person name="Yanf M."/>
            <person name="Daum C."/>
            <person name="Ng V."/>
            <person name="Clum A."/>
            <person name="Steindorff A."/>
            <person name="Ohm R."/>
            <person name="Martin F."/>
            <person name="Silar P."/>
            <person name="Natvig D."/>
            <person name="Lalanne C."/>
            <person name="Gautier V."/>
            <person name="Ament-Velasquez S.L."/>
            <person name="Kruys A."/>
            <person name="Hutchinson M.I."/>
            <person name="Powell A.J."/>
            <person name="Barry K."/>
            <person name="Miller A.N."/>
            <person name="Grigoriev I.V."/>
            <person name="Debuchy R."/>
            <person name="Gladieux P."/>
            <person name="Thoren M.H."/>
            <person name="Johannesson H."/>
        </authorList>
    </citation>
    <scope>NUCLEOTIDE SEQUENCE</scope>
    <source>
        <strain evidence="2">CBS 118394</strain>
    </source>
</reference>
<feature type="compositionally biased region" description="Basic and acidic residues" evidence="1">
    <location>
        <begin position="10"/>
        <end position="20"/>
    </location>
</feature>
<organism evidence="2 3">
    <name type="scientific">Apodospora peruviana</name>
    <dbReference type="NCBI Taxonomy" id="516989"/>
    <lineage>
        <taxon>Eukaryota</taxon>
        <taxon>Fungi</taxon>
        <taxon>Dikarya</taxon>
        <taxon>Ascomycota</taxon>
        <taxon>Pezizomycotina</taxon>
        <taxon>Sordariomycetes</taxon>
        <taxon>Sordariomycetidae</taxon>
        <taxon>Sordariales</taxon>
        <taxon>Lasiosphaeriaceae</taxon>
        <taxon>Apodospora</taxon>
    </lineage>
</organism>
<evidence type="ECO:0000313" key="2">
    <source>
        <dbReference type="EMBL" id="KAK3325159.1"/>
    </source>
</evidence>
<dbReference type="AlphaFoldDB" id="A0AAE0MBP2"/>
<keyword evidence="3" id="KW-1185">Reference proteome</keyword>
<feature type="region of interest" description="Disordered" evidence="1">
    <location>
        <begin position="242"/>
        <end position="268"/>
    </location>
</feature>
<proteinExistence type="predicted"/>
<dbReference type="EMBL" id="JAUEDM010000002">
    <property type="protein sequence ID" value="KAK3325159.1"/>
    <property type="molecule type" value="Genomic_DNA"/>
</dbReference>
<evidence type="ECO:0000313" key="3">
    <source>
        <dbReference type="Proteomes" id="UP001283341"/>
    </source>
</evidence>
<dbReference type="Proteomes" id="UP001283341">
    <property type="component" value="Unassembled WGS sequence"/>
</dbReference>
<protein>
    <submittedName>
        <fullName evidence="2">Uncharacterized protein</fullName>
    </submittedName>
</protein>
<sequence length="268" mass="29354">MEASNQACEAPKKGREEKGCKKSGRRRGETSLFLRVPWAGSRTASSTWALCNTGLRYAIGVCVVGEAIILEDDNSARHTAAWEDGRCNNAVEEEELIKMPLDYLFMVTSNNAVKRKPSSRCRDGTQGSAILPSAREGFWGVAGWATGVFGVFHFGVDFEVHDGRVETGEHHESRPGKVQLNQWTTSGQPVGRSPIVIEMVAARIPPGTKTQPPSTSDMRVAGKRRLERSRCSFLACAGETYLPEGPRQPEGKCTERKSAGAEARWRST</sequence>
<evidence type="ECO:0000256" key="1">
    <source>
        <dbReference type="SAM" id="MobiDB-lite"/>
    </source>
</evidence>
<accession>A0AAE0MBP2</accession>
<comment type="caution">
    <text evidence="2">The sequence shown here is derived from an EMBL/GenBank/DDBJ whole genome shotgun (WGS) entry which is preliminary data.</text>
</comment>
<gene>
    <name evidence="2" type="ORF">B0H66DRAFT_529213</name>
</gene>
<feature type="region of interest" description="Disordered" evidence="1">
    <location>
        <begin position="1"/>
        <end position="24"/>
    </location>
</feature>
<feature type="compositionally biased region" description="Basic and acidic residues" evidence="1">
    <location>
        <begin position="247"/>
        <end position="268"/>
    </location>
</feature>
<reference evidence="2" key="1">
    <citation type="journal article" date="2023" name="Mol. Phylogenet. Evol.">
        <title>Genome-scale phylogeny and comparative genomics of the fungal order Sordariales.</title>
        <authorList>
            <person name="Hensen N."/>
            <person name="Bonometti L."/>
            <person name="Westerberg I."/>
            <person name="Brannstrom I.O."/>
            <person name="Guillou S."/>
            <person name="Cros-Aarteil S."/>
            <person name="Calhoun S."/>
            <person name="Haridas S."/>
            <person name="Kuo A."/>
            <person name="Mondo S."/>
            <person name="Pangilinan J."/>
            <person name="Riley R."/>
            <person name="LaButti K."/>
            <person name="Andreopoulos B."/>
            <person name="Lipzen A."/>
            <person name="Chen C."/>
            <person name="Yan M."/>
            <person name="Daum C."/>
            <person name="Ng V."/>
            <person name="Clum A."/>
            <person name="Steindorff A."/>
            <person name="Ohm R.A."/>
            <person name="Martin F."/>
            <person name="Silar P."/>
            <person name="Natvig D.O."/>
            <person name="Lalanne C."/>
            <person name="Gautier V."/>
            <person name="Ament-Velasquez S.L."/>
            <person name="Kruys A."/>
            <person name="Hutchinson M.I."/>
            <person name="Powell A.J."/>
            <person name="Barry K."/>
            <person name="Miller A.N."/>
            <person name="Grigoriev I.V."/>
            <person name="Debuchy R."/>
            <person name="Gladieux P."/>
            <person name="Hiltunen Thoren M."/>
            <person name="Johannesson H."/>
        </authorList>
    </citation>
    <scope>NUCLEOTIDE SEQUENCE</scope>
    <source>
        <strain evidence="2">CBS 118394</strain>
    </source>
</reference>